<dbReference type="Pfam" id="PF13895">
    <property type="entry name" value="Ig_2"/>
    <property type="match status" value="1"/>
</dbReference>
<dbReference type="PANTHER" id="PTHR12231">
    <property type="entry name" value="CTX-RELATED TYPE I TRANSMEMBRANE PROTEIN"/>
    <property type="match status" value="1"/>
</dbReference>
<dbReference type="SMART" id="SM00408">
    <property type="entry name" value="IGc2"/>
    <property type="match status" value="4"/>
</dbReference>
<accession>A0A9W9ZYU9</accession>
<dbReference type="InterPro" id="IPR007110">
    <property type="entry name" value="Ig-like_dom"/>
</dbReference>
<evidence type="ECO:0000259" key="7">
    <source>
        <dbReference type="PROSITE" id="PS50940"/>
    </source>
</evidence>
<evidence type="ECO:0000313" key="8">
    <source>
        <dbReference type="EMBL" id="KAJ7388509.1"/>
    </source>
</evidence>
<dbReference type="Pfam" id="PF01607">
    <property type="entry name" value="CBM_14"/>
    <property type="match status" value="1"/>
</dbReference>
<dbReference type="InterPro" id="IPR036508">
    <property type="entry name" value="Chitin-bd_dom_sf"/>
</dbReference>
<keyword evidence="1 5" id="KW-0732">Signal</keyword>
<dbReference type="EMBL" id="MU825463">
    <property type="protein sequence ID" value="KAJ7388509.1"/>
    <property type="molecule type" value="Genomic_DNA"/>
</dbReference>
<feature type="signal peptide" evidence="5">
    <location>
        <begin position="1"/>
        <end position="27"/>
    </location>
</feature>
<comment type="caution">
    <text evidence="8">The sequence shown here is derived from an EMBL/GenBank/DDBJ whole genome shotgun (WGS) entry which is preliminary data.</text>
</comment>
<dbReference type="InterPro" id="IPR051170">
    <property type="entry name" value="Neural/epithelial_adhesion"/>
</dbReference>
<dbReference type="SUPFAM" id="SSF48726">
    <property type="entry name" value="Immunoglobulin"/>
    <property type="match status" value="4"/>
</dbReference>
<keyword evidence="4" id="KW-0393">Immunoglobulin domain</keyword>
<dbReference type="GO" id="GO:0008061">
    <property type="term" value="F:chitin binding"/>
    <property type="evidence" value="ECO:0007669"/>
    <property type="project" value="InterPro"/>
</dbReference>
<dbReference type="Pfam" id="PF13927">
    <property type="entry name" value="Ig_3"/>
    <property type="match status" value="1"/>
</dbReference>
<evidence type="ECO:0000256" key="4">
    <source>
        <dbReference type="ARBA" id="ARBA00023319"/>
    </source>
</evidence>
<evidence type="ECO:0000313" key="9">
    <source>
        <dbReference type="Proteomes" id="UP001163046"/>
    </source>
</evidence>
<feature type="chain" id="PRO_5040849334" evidence="5">
    <location>
        <begin position="28"/>
        <end position="738"/>
    </location>
</feature>
<gene>
    <name evidence="8" type="ORF">OS493_037129</name>
</gene>
<keyword evidence="2" id="KW-0677">Repeat</keyword>
<protein>
    <submittedName>
        <fullName evidence="8">Uncharacterized protein</fullName>
    </submittedName>
</protein>
<evidence type="ECO:0000259" key="6">
    <source>
        <dbReference type="PROSITE" id="PS50835"/>
    </source>
</evidence>
<feature type="domain" description="Ig-like" evidence="6">
    <location>
        <begin position="496"/>
        <end position="612"/>
    </location>
</feature>
<dbReference type="GO" id="GO:0043005">
    <property type="term" value="C:neuron projection"/>
    <property type="evidence" value="ECO:0007669"/>
    <property type="project" value="TreeGrafter"/>
</dbReference>
<dbReference type="Gene3D" id="2.170.140.10">
    <property type="entry name" value="Chitin binding domain"/>
    <property type="match status" value="1"/>
</dbReference>
<feature type="domain" description="Ig-like" evidence="6">
    <location>
        <begin position="419"/>
        <end position="486"/>
    </location>
</feature>
<dbReference type="PROSITE" id="PS50940">
    <property type="entry name" value="CHIT_BIND_II"/>
    <property type="match status" value="1"/>
</dbReference>
<proteinExistence type="predicted"/>
<feature type="domain" description="Ig-like" evidence="6">
    <location>
        <begin position="620"/>
        <end position="726"/>
    </location>
</feature>
<dbReference type="Pfam" id="PF00047">
    <property type="entry name" value="ig"/>
    <property type="match status" value="1"/>
</dbReference>
<evidence type="ECO:0000256" key="1">
    <source>
        <dbReference type="ARBA" id="ARBA00022729"/>
    </source>
</evidence>
<dbReference type="GO" id="GO:0005576">
    <property type="term" value="C:extracellular region"/>
    <property type="evidence" value="ECO:0007669"/>
    <property type="project" value="InterPro"/>
</dbReference>
<keyword evidence="3" id="KW-1015">Disulfide bond</keyword>
<dbReference type="InterPro" id="IPR003598">
    <property type="entry name" value="Ig_sub2"/>
</dbReference>
<dbReference type="InterPro" id="IPR013783">
    <property type="entry name" value="Ig-like_fold"/>
</dbReference>
<evidence type="ECO:0000256" key="3">
    <source>
        <dbReference type="ARBA" id="ARBA00023157"/>
    </source>
</evidence>
<keyword evidence="9" id="KW-1185">Reference proteome</keyword>
<feature type="domain" description="Ig-like" evidence="6">
    <location>
        <begin position="236"/>
        <end position="332"/>
    </location>
</feature>
<dbReference type="OrthoDB" id="5979328at2759"/>
<reference evidence="8" key="1">
    <citation type="submission" date="2023-01" db="EMBL/GenBank/DDBJ databases">
        <title>Genome assembly of the deep-sea coral Lophelia pertusa.</title>
        <authorList>
            <person name="Herrera S."/>
            <person name="Cordes E."/>
        </authorList>
    </citation>
    <scope>NUCLEOTIDE SEQUENCE</scope>
    <source>
        <strain evidence="8">USNM1676648</strain>
        <tissue evidence="8">Polyp</tissue>
    </source>
</reference>
<evidence type="ECO:0000256" key="5">
    <source>
        <dbReference type="SAM" id="SignalP"/>
    </source>
</evidence>
<dbReference type="PROSITE" id="PS50835">
    <property type="entry name" value="IG_LIKE"/>
    <property type="match status" value="5"/>
</dbReference>
<dbReference type="InterPro" id="IPR002557">
    <property type="entry name" value="Chitin-bd_dom"/>
</dbReference>
<dbReference type="Gene3D" id="2.60.40.10">
    <property type="entry name" value="Immunoglobulins"/>
    <property type="match status" value="4"/>
</dbReference>
<dbReference type="InterPro" id="IPR036179">
    <property type="entry name" value="Ig-like_dom_sf"/>
</dbReference>
<dbReference type="CDD" id="cd00096">
    <property type="entry name" value="Ig"/>
    <property type="match status" value="1"/>
</dbReference>
<sequence>MARLRMPIAWFVVILAFLCSSQDFADATQYSLIKDPHPGQFLFIPNGYSIDLNCQLNDPLADVTLLQKKETESYKEHTRIPDGVKVTLSGQIFTINNMEDSDRGPYFCKVQSTVLTIDYLLNYESTQEVTASQTGAFECRTDVPSWGWGYKGKTGMLLVTEFQFVAKNKRPYQILFVGNSSVINCRTNDQKHHPLVYGVAQDDTGLYICKATLPSINKTIEEVTSLLVFTGDNRNPQAQVYPFAKEVLHGQDFNFSCLVPGDGMSMQWLKNGIAVPSDQTQRQPNRIVKGHTFNENLLMLRKVSRVDDGNYTCVVTTSQQQGYSNKVTARLSVKECHNPSGKFADTTDAYGYFECIQGTAVKRDCPDRQYWNQEEKRCELTLNFQHSVYVETLPSCSRGPLDITDSIQIDCHVLHFGKVKWFKKDTSSKVPQEITDSRVTIYPSIRLRRSHREKTSTLMLRDVTRSDAGTYVCWKSNGYNVTANVTVFIDVAEPSPANISTLSPPQYVKEGSDARFLCTVSGSPRPTVTWLKGKETIAVCEGKQKYCAIIAPTRYKSRWFDERDCMKPHSSGPTSGRWSSSLKVFKSQYPGDAVDYTCVVDNGLGQPEEQVTTLKIIVKPVLVKESNTGMEKPTVVENQTEELECKTKRSYPPAIFSWRYQPLQCKDYSDSSTCTSVKSKKWRKVDLAIGKIESRSPTTSVLIVPANIDRRYFKCSAVNRVKRRMNDSIVYQFIRRGK</sequence>
<dbReference type="SMART" id="SM00409">
    <property type="entry name" value="IG"/>
    <property type="match status" value="5"/>
</dbReference>
<feature type="domain" description="Ig-like" evidence="6">
    <location>
        <begin position="36"/>
        <end position="118"/>
    </location>
</feature>
<organism evidence="8 9">
    <name type="scientific">Desmophyllum pertusum</name>
    <dbReference type="NCBI Taxonomy" id="174260"/>
    <lineage>
        <taxon>Eukaryota</taxon>
        <taxon>Metazoa</taxon>
        <taxon>Cnidaria</taxon>
        <taxon>Anthozoa</taxon>
        <taxon>Hexacorallia</taxon>
        <taxon>Scleractinia</taxon>
        <taxon>Caryophylliina</taxon>
        <taxon>Caryophylliidae</taxon>
        <taxon>Desmophyllum</taxon>
    </lineage>
</organism>
<name>A0A9W9ZYU9_9CNID</name>
<dbReference type="SUPFAM" id="SSF57625">
    <property type="entry name" value="Invertebrate chitin-binding proteins"/>
    <property type="match status" value="1"/>
</dbReference>
<dbReference type="InterPro" id="IPR013151">
    <property type="entry name" value="Immunoglobulin_dom"/>
</dbReference>
<evidence type="ECO:0000256" key="2">
    <source>
        <dbReference type="ARBA" id="ARBA00022737"/>
    </source>
</evidence>
<dbReference type="InterPro" id="IPR003599">
    <property type="entry name" value="Ig_sub"/>
</dbReference>
<dbReference type="AlphaFoldDB" id="A0A9W9ZYU9"/>
<feature type="domain" description="Chitin-binding type-2" evidence="7">
    <location>
        <begin position="333"/>
        <end position="398"/>
    </location>
</feature>
<dbReference type="Proteomes" id="UP001163046">
    <property type="component" value="Unassembled WGS sequence"/>
</dbReference>
<dbReference type="PANTHER" id="PTHR12231:SF253">
    <property type="entry name" value="DPR-INTERACTING PROTEIN ETA, ISOFORM B-RELATED"/>
    <property type="match status" value="1"/>
</dbReference>